<comment type="subcellular location">
    <subcellularLocation>
        <location evidence="1">Membrane</location>
        <topology evidence="1">Multi-pass membrane protein</topology>
    </subcellularLocation>
</comment>
<gene>
    <name evidence="9" type="primary">nrfB</name>
    <name evidence="9" type="ORF">JFN93_22060</name>
</gene>
<protein>
    <submittedName>
        <fullName evidence="9">Phage adsorption protein NrfB</fullName>
    </submittedName>
</protein>
<evidence type="ECO:0000256" key="1">
    <source>
        <dbReference type="ARBA" id="ARBA00004141"/>
    </source>
</evidence>
<evidence type="ECO:0000256" key="3">
    <source>
        <dbReference type="ARBA" id="ARBA00022679"/>
    </source>
</evidence>
<sequence length="760" mass="88009">MALSFVDYLAYIMVGFKGLLFLVAGIFLVSGIDDLVVDVIYFTRSIYRALFVWKRHRRMTEQELLAVPEQPIAVMVPAWNESAIIFSMVNNTIATLNYSNFHVFIGTYPNDLDTQREVARLRELHDNIHCIVCRDPGPTSKADCLNWVYWGIKDFEKANGFEFPIFVMEDAEDIIHPLALKLMNYLIPRKNMVQLPVVPFEPAHWYQLTRAHYMDEFAENHHKNMVIREVFGRGIPCAGVGCGFSREALEILSSDNEQHMVFKLGSLTEDYEMGMRLKAVGVERAIFVKFPIRRTVPRKSRLTGKTRQVEKDELVSIRNVFPATMKAAVRQKSRWIAGIALQGWENLRWEGDFLTKYVLFKDRKALLTSQVNMLGYLVILFVLGYYLVVWLHPDAYRYPPLVEQGSLLWHIIQVTTIFLFLRLAVRMYCVYRFYDLKRALLSVVNFVWANFVNFFATNRALFLFYQYLVTGKWIKWDHTQHAPPSEEELSAFRRRIGDMLVERRLINFTQLEEAIAEQKRSGRLLGDILMQKGLVSEDELVQTLGMQLRITTREIDPYQTPLELLRLLPRELAVRYSVFPVELKENRLILAAAALPHRDELSAIEQAVAMPVELCLTAKSSLSFSIQRGYERLEQGESDRPKLGELLLEKNLVTPETLREALKRQRKSYARLGDILLDEGMITVHELNSAFDQQVQNPGERLGEFLVRQGFLTDQQLERATKLQKTRFRALGDILSEMGAVTQETVTALLHEINQRRRRA</sequence>
<dbReference type="NCBIfam" id="NF011305">
    <property type="entry name" value="PRK14716.1-3"/>
    <property type="match status" value="1"/>
</dbReference>
<keyword evidence="4 7" id="KW-0812">Transmembrane</keyword>
<evidence type="ECO:0000313" key="9">
    <source>
        <dbReference type="EMBL" id="MBJ6727407.1"/>
    </source>
</evidence>
<dbReference type="PANTHER" id="PTHR43867">
    <property type="entry name" value="CELLULOSE SYNTHASE CATALYTIC SUBUNIT A [UDP-FORMING]"/>
    <property type="match status" value="1"/>
</dbReference>
<dbReference type="PANTHER" id="PTHR43867:SF2">
    <property type="entry name" value="CELLULOSE SYNTHASE CATALYTIC SUBUNIT A [UDP-FORMING]"/>
    <property type="match status" value="1"/>
</dbReference>
<feature type="domain" description="Type II secretion system protein GspE N-terminal" evidence="8">
    <location>
        <begin position="553"/>
        <end position="631"/>
    </location>
</feature>
<dbReference type="SUPFAM" id="SSF160246">
    <property type="entry name" value="EspE N-terminal domain-like"/>
    <property type="match status" value="3"/>
</dbReference>
<evidence type="ECO:0000256" key="5">
    <source>
        <dbReference type="ARBA" id="ARBA00022989"/>
    </source>
</evidence>
<keyword evidence="6 7" id="KW-0472">Membrane</keyword>
<proteinExistence type="predicted"/>
<dbReference type="GO" id="GO:0016020">
    <property type="term" value="C:membrane"/>
    <property type="evidence" value="ECO:0007669"/>
    <property type="project" value="UniProtKB-SubCell"/>
</dbReference>
<feature type="transmembrane region" description="Helical" evidence="7">
    <location>
        <begin position="9"/>
        <end position="29"/>
    </location>
</feature>
<keyword evidence="3" id="KW-0808">Transferase</keyword>
<keyword evidence="2" id="KW-0328">Glycosyltransferase</keyword>
<evidence type="ECO:0000256" key="4">
    <source>
        <dbReference type="ARBA" id="ARBA00022692"/>
    </source>
</evidence>
<evidence type="ECO:0000256" key="2">
    <source>
        <dbReference type="ARBA" id="ARBA00022676"/>
    </source>
</evidence>
<dbReference type="Proteomes" id="UP000636888">
    <property type="component" value="Unassembled WGS sequence"/>
</dbReference>
<comment type="caution">
    <text evidence="9">The sequence shown here is derived from an EMBL/GenBank/DDBJ whole genome shotgun (WGS) entry which is preliminary data.</text>
</comment>
<evidence type="ECO:0000313" key="10">
    <source>
        <dbReference type="Proteomes" id="UP000636888"/>
    </source>
</evidence>
<dbReference type="InterPro" id="IPR029044">
    <property type="entry name" value="Nucleotide-diphossugar_trans"/>
</dbReference>
<feature type="transmembrane region" description="Helical" evidence="7">
    <location>
        <begin position="365"/>
        <end position="387"/>
    </location>
</feature>
<evidence type="ECO:0000256" key="6">
    <source>
        <dbReference type="ARBA" id="ARBA00023136"/>
    </source>
</evidence>
<dbReference type="InterPro" id="IPR037257">
    <property type="entry name" value="T2SS_E_N_sf"/>
</dbReference>
<dbReference type="NCBIfam" id="NF012033">
    <property type="entry name" value="PRK15489.1"/>
    <property type="match status" value="1"/>
</dbReference>
<organism evidence="9 10">
    <name type="scientific">Geomesophilobacter sediminis</name>
    <dbReference type="NCBI Taxonomy" id="2798584"/>
    <lineage>
        <taxon>Bacteria</taxon>
        <taxon>Pseudomonadati</taxon>
        <taxon>Thermodesulfobacteriota</taxon>
        <taxon>Desulfuromonadia</taxon>
        <taxon>Geobacterales</taxon>
        <taxon>Geobacteraceae</taxon>
        <taxon>Geomesophilobacter</taxon>
    </lineage>
</organism>
<name>A0A8J7M2F6_9BACT</name>
<evidence type="ECO:0000259" key="8">
    <source>
        <dbReference type="Pfam" id="PF05157"/>
    </source>
</evidence>
<dbReference type="InterPro" id="IPR007831">
    <property type="entry name" value="T2SS_GspE_N"/>
</dbReference>
<dbReference type="Gene3D" id="3.90.550.10">
    <property type="entry name" value="Spore Coat Polysaccharide Biosynthesis Protein SpsA, Chain A"/>
    <property type="match status" value="1"/>
</dbReference>
<accession>A0A8J7M2F6</accession>
<feature type="transmembrane region" description="Helical" evidence="7">
    <location>
        <begin position="407"/>
        <end position="425"/>
    </location>
</feature>
<dbReference type="Gene3D" id="3.30.300.160">
    <property type="entry name" value="Type II secretion system, protein E, N-terminal domain"/>
    <property type="match status" value="1"/>
</dbReference>
<keyword evidence="10" id="KW-1185">Reference proteome</keyword>
<keyword evidence="5 7" id="KW-1133">Transmembrane helix</keyword>
<reference evidence="9" key="1">
    <citation type="submission" date="2020-12" db="EMBL/GenBank/DDBJ databases">
        <title>Geomonas sp. Red875, isolated from river sediment.</title>
        <authorList>
            <person name="Xu Z."/>
            <person name="Zhang Z."/>
            <person name="Masuda Y."/>
            <person name="Itoh H."/>
            <person name="Senoo K."/>
        </authorList>
    </citation>
    <scope>NUCLEOTIDE SEQUENCE</scope>
    <source>
        <strain evidence="9">Red875</strain>
    </source>
</reference>
<dbReference type="Pfam" id="PF13641">
    <property type="entry name" value="Glyco_tranf_2_3"/>
    <property type="match status" value="1"/>
</dbReference>
<dbReference type="Pfam" id="PF05157">
    <property type="entry name" value="MshEN"/>
    <property type="match status" value="1"/>
</dbReference>
<dbReference type="AlphaFoldDB" id="A0A8J7M2F6"/>
<dbReference type="EMBL" id="JAEMHM010000023">
    <property type="protein sequence ID" value="MBJ6727407.1"/>
    <property type="molecule type" value="Genomic_DNA"/>
</dbReference>
<feature type="transmembrane region" description="Helical" evidence="7">
    <location>
        <begin position="446"/>
        <end position="468"/>
    </location>
</feature>
<dbReference type="SUPFAM" id="SSF53448">
    <property type="entry name" value="Nucleotide-diphospho-sugar transferases"/>
    <property type="match status" value="1"/>
</dbReference>
<dbReference type="GO" id="GO:0016757">
    <property type="term" value="F:glycosyltransferase activity"/>
    <property type="evidence" value="ECO:0007669"/>
    <property type="project" value="UniProtKB-KW"/>
</dbReference>
<dbReference type="InterPro" id="IPR050321">
    <property type="entry name" value="Glycosyltr_2/OpgH_subfam"/>
</dbReference>
<dbReference type="RefSeq" id="WP_199386481.1">
    <property type="nucleotide sequence ID" value="NZ_JAEMHM010000023.1"/>
</dbReference>
<evidence type="ECO:0000256" key="7">
    <source>
        <dbReference type="SAM" id="Phobius"/>
    </source>
</evidence>